<feature type="transmembrane region" description="Helical" evidence="1">
    <location>
        <begin position="25"/>
        <end position="46"/>
    </location>
</feature>
<protein>
    <recommendedName>
        <fullName evidence="3">AEC family transporter</fullName>
    </recommendedName>
</protein>
<name>A0A382SV29_9ZZZZ</name>
<evidence type="ECO:0000256" key="1">
    <source>
        <dbReference type="SAM" id="Phobius"/>
    </source>
</evidence>
<sequence length="47" mass="5081">SSLPVAGNVFAMSIFYNNFTKKTSGSILITTVLSTFSVPIILFLLIN</sequence>
<feature type="non-terminal residue" evidence="2">
    <location>
        <position position="1"/>
    </location>
</feature>
<keyword evidence="1" id="KW-0472">Membrane</keyword>
<organism evidence="2">
    <name type="scientific">marine metagenome</name>
    <dbReference type="NCBI Taxonomy" id="408172"/>
    <lineage>
        <taxon>unclassified sequences</taxon>
        <taxon>metagenomes</taxon>
        <taxon>ecological metagenomes</taxon>
    </lineage>
</organism>
<keyword evidence="1" id="KW-1133">Transmembrane helix</keyword>
<evidence type="ECO:0008006" key="3">
    <source>
        <dbReference type="Google" id="ProtNLM"/>
    </source>
</evidence>
<dbReference type="AlphaFoldDB" id="A0A382SV29"/>
<gene>
    <name evidence="2" type="ORF">METZ01_LOCUS366628</name>
</gene>
<evidence type="ECO:0000313" key="2">
    <source>
        <dbReference type="EMBL" id="SVD13774.1"/>
    </source>
</evidence>
<reference evidence="2" key="1">
    <citation type="submission" date="2018-05" db="EMBL/GenBank/DDBJ databases">
        <authorList>
            <person name="Lanie J.A."/>
            <person name="Ng W.-L."/>
            <person name="Kazmierczak K.M."/>
            <person name="Andrzejewski T.M."/>
            <person name="Davidsen T.M."/>
            <person name="Wayne K.J."/>
            <person name="Tettelin H."/>
            <person name="Glass J.I."/>
            <person name="Rusch D."/>
            <person name="Podicherti R."/>
            <person name="Tsui H.-C.T."/>
            <person name="Winkler M.E."/>
        </authorList>
    </citation>
    <scope>NUCLEOTIDE SEQUENCE</scope>
</reference>
<proteinExistence type="predicted"/>
<dbReference type="EMBL" id="UINC01131831">
    <property type="protein sequence ID" value="SVD13774.1"/>
    <property type="molecule type" value="Genomic_DNA"/>
</dbReference>
<accession>A0A382SV29</accession>
<keyword evidence="1" id="KW-0812">Transmembrane</keyword>